<evidence type="ECO:0000256" key="1">
    <source>
        <dbReference type="ARBA" id="ARBA00010098"/>
    </source>
</evidence>
<accession>A0AAN6JX07</accession>
<comment type="similarity">
    <text evidence="1">Belongs to the RRN3 family.</text>
</comment>
<dbReference type="InterPro" id="IPR007991">
    <property type="entry name" value="RNA_pol_I_trans_ini_fac_RRN3"/>
</dbReference>
<feature type="compositionally biased region" description="Acidic residues" evidence="2">
    <location>
        <begin position="1079"/>
        <end position="1113"/>
    </location>
</feature>
<feature type="compositionally biased region" description="Polar residues" evidence="2">
    <location>
        <begin position="962"/>
        <end position="985"/>
    </location>
</feature>
<feature type="compositionally biased region" description="Low complexity" evidence="2">
    <location>
        <begin position="989"/>
        <end position="998"/>
    </location>
</feature>
<dbReference type="PANTHER" id="PTHR12790">
    <property type="entry name" value="TRANSCRIPTION INITIATION FACTOR IA RRN3"/>
    <property type="match status" value="1"/>
</dbReference>
<keyword evidence="4" id="KW-1185">Reference proteome</keyword>
<feature type="compositionally biased region" description="Acidic residues" evidence="2">
    <location>
        <begin position="419"/>
        <end position="438"/>
    </location>
</feature>
<feature type="region of interest" description="Disordered" evidence="2">
    <location>
        <begin position="384"/>
        <end position="494"/>
    </location>
</feature>
<reference evidence="3" key="1">
    <citation type="journal article" date="2023" name="PhytoFront">
        <title>Draft Genome Resources of Seven Strains of Tilletia horrida, Causal Agent of Kernel Smut of Rice.</title>
        <authorList>
            <person name="Khanal S."/>
            <person name="Antony Babu S."/>
            <person name="Zhou X.G."/>
        </authorList>
    </citation>
    <scope>NUCLEOTIDE SEQUENCE</scope>
    <source>
        <strain evidence="3">TX6</strain>
    </source>
</reference>
<sequence>MPRDPQERAQEDNRRWEAAQATKHWNARNNNMPASSNAYPSTPSSSSKRPPSLATSSARLALHQQAPPLSPSSANLTPSSARKRTFDALIATDPAAASPRAGPARAHSIPSTHGADLADAYRPTLYSAFLNNVFAEHANSDSIANASADKLAAATAAGGKRSPTTSQFSSPNSVSYNQLLAHLRVPTSHHPTGSASLSQLAQWLSALTHHVSKLDHRNHAELVEVILDIPWPTLGPVISRAWTTFVCSLLSARAEWLGAVLEHCVRALSYRSEWHDLPLSSTPAFASRSATRRHVYARVHSLLRSLLSLIPTLPTTLFPLLLANLPPRRAPLRTQGLYILNLLRVTEYAPELTEGIWAAVVHRVMNIDVEVQMEVEDLEDDQGRLDFLDSGGSGGGQGGPDEPVPTGVIGDILDRPLIEDDGDDVDVDSDIDPDDGIGDDILNGPHAFSREEDEDEETRLDDLSSAEESSDSDAEDRHGPPKTAAQRRAGQMLRQEEAIRSIKRSVKKLDVFMQILYDFLRRTEAQCSGSLHQLSSSGYFDDLAPPPIKLRMQKSSNDSLDRRRDDDTLDMMAGQMDEDQDLSDGSAGEGTDLSASVKLRRVESPSASVNGHARSVRQNSSSLFDPAPPSPLHTPTPTTLQSQTSTTLLQVARRTNLFHILLGIFDRLVLPTFRSRHVQFVLFWFSSLDAEYADTFLGMLLSKSLYSGSSRADHDSDKEHGGGGGRAGSAIHSYHANSHGVGVDDFNHHGGGGRHENGGDASSPILRKAAAQYVASLVSRASFIGKLHTRAVVTNLCAFLEAYMEQYQLACAAHAQQMHNFASLTMTHNKFGGIANGLGGGPPPPGSPVHDVFYSIAQALFYIYCFRWRDLEVQSSGSSFADGAMDINGRRGLGLVEASPQSNGPEPPAAGASLEVVQRVITSSLNPLRYCSPTVVRQFAHVAKVTGLVYCYSIIEANNRVIGSSTNSGNGKHNRATTISMTDSGTLKPLSQSQLLPLDVREDTPTRDVDRFREPSTSGSDTEDDEDGASDEEEDDQDDDDLPQPVGSDRLDGFFPFDPYRLQNSAGFVHGLYRQWEDVAPEGDDDDDEDTDDDDSDASSSASEDDNEEDEGSESASNVLGSSSADGTEDDDEEEESKADVRRRRSKFGASSAVVSVPTARRRRPSESEGGGGGGGDQFAQSFEAMSLSPSPAL</sequence>
<evidence type="ECO:0000313" key="4">
    <source>
        <dbReference type="Proteomes" id="UP001176517"/>
    </source>
</evidence>
<feature type="region of interest" description="Disordered" evidence="2">
    <location>
        <begin position="545"/>
        <end position="565"/>
    </location>
</feature>
<evidence type="ECO:0000313" key="3">
    <source>
        <dbReference type="EMBL" id="KAK0548693.1"/>
    </source>
</evidence>
<evidence type="ECO:0000256" key="2">
    <source>
        <dbReference type="SAM" id="MobiDB-lite"/>
    </source>
</evidence>
<dbReference type="GO" id="GO:0001042">
    <property type="term" value="F:RNA polymerase I core binding"/>
    <property type="evidence" value="ECO:0007669"/>
    <property type="project" value="TreeGrafter"/>
</dbReference>
<feature type="compositionally biased region" description="Low complexity" evidence="2">
    <location>
        <begin position="1114"/>
        <end position="1126"/>
    </location>
</feature>
<dbReference type="Pfam" id="PF05327">
    <property type="entry name" value="RRN3"/>
    <property type="match status" value="2"/>
</dbReference>
<feature type="compositionally biased region" description="Acidic residues" evidence="2">
    <location>
        <begin position="1127"/>
        <end position="1137"/>
    </location>
</feature>
<feature type="compositionally biased region" description="Low complexity" evidence="2">
    <location>
        <begin position="635"/>
        <end position="645"/>
    </location>
</feature>
<dbReference type="GO" id="GO:0006361">
    <property type="term" value="P:transcription initiation at RNA polymerase I promoter"/>
    <property type="evidence" value="ECO:0007669"/>
    <property type="project" value="InterPro"/>
</dbReference>
<feature type="compositionally biased region" description="Acidic residues" evidence="2">
    <location>
        <begin position="451"/>
        <end position="474"/>
    </location>
</feature>
<name>A0AAN6JX07_9BASI</name>
<protein>
    <submittedName>
        <fullName evidence="3">DNA independent RNA polymerase I transcription factor</fullName>
    </submittedName>
</protein>
<feature type="region of interest" description="Disordered" evidence="2">
    <location>
        <begin position="962"/>
        <end position="1055"/>
    </location>
</feature>
<dbReference type="GO" id="GO:0005634">
    <property type="term" value="C:nucleus"/>
    <property type="evidence" value="ECO:0007669"/>
    <property type="project" value="TreeGrafter"/>
</dbReference>
<organism evidence="3 4">
    <name type="scientific">Tilletia horrida</name>
    <dbReference type="NCBI Taxonomy" id="155126"/>
    <lineage>
        <taxon>Eukaryota</taxon>
        <taxon>Fungi</taxon>
        <taxon>Dikarya</taxon>
        <taxon>Basidiomycota</taxon>
        <taxon>Ustilaginomycotina</taxon>
        <taxon>Exobasidiomycetes</taxon>
        <taxon>Tilletiales</taxon>
        <taxon>Tilletiaceae</taxon>
        <taxon>Tilletia</taxon>
    </lineage>
</organism>
<dbReference type="Proteomes" id="UP001176517">
    <property type="component" value="Unassembled WGS sequence"/>
</dbReference>
<feature type="region of interest" description="Disordered" evidence="2">
    <location>
        <begin position="577"/>
        <end position="645"/>
    </location>
</feature>
<gene>
    <name evidence="3" type="primary">RRN3</name>
    <name evidence="3" type="ORF">OC846_004381</name>
</gene>
<dbReference type="GO" id="GO:0001181">
    <property type="term" value="F:RNA polymerase I general transcription initiation factor activity"/>
    <property type="evidence" value="ECO:0007669"/>
    <property type="project" value="InterPro"/>
</dbReference>
<feature type="compositionally biased region" description="Basic and acidic residues" evidence="2">
    <location>
        <begin position="1"/>
        <end position="17"/>
    </location>
</feature>
<feature type="compositionally biased region" description="Acidic residues" evidence="2">
    <location>
        <begin position="1021"/>
        <end position="1042"/>
    </location>
</feature>
<dbReference type="AlphaFoldDB" id="A0AAN6JX07"/>
<feature type="compositionally biased region" description="Low complexity" evidence="2">
    <location>
        <begin position="33"/>
        <end position="57"/>
    </location>
</feature>
<feature type="region of interest" description="Disordered" evidence="2">
    <location>
        <begin position="1076"/>
        <end position="1194"/>
    </location>
</feature>
<feature type="compositionally biased region" description="Basic and acidic residues" evidence="2">
    <location>
        <begin position="999"/>
        <end position="1014"/>
    </location>
</feature>
<dbReference type="PANTHER" id="PTHR12790:SF0">
    <property type="entry name" value="RNA POLYMERASE I-SPECIFIC TRANSCRIPTION INITIATION FACTOR RRN3-RELATED"/>
    <property type="match status" value="1"/>
</dbReference>
<feature type="region of interest" description="Disordered" evidence="2">
    <location>
        <begin position="1"/>
        <end position="79"/>
    </location>
</feature>
<proteinExistence type="inferred from homology"/>
<dbReference type="EMBL" id="JAPDMZ010000130">
    <property type="protein sequence ID" value="KAK0548693.1"/>
    <property type="molecule type" value="Genomic_DNA"/>
</dbReference>
<comment type="caution">
    <text evidence="3">The sequence shown here is derived from an EMBL/GenBank/DDBJ whole genome shotgun (WGS) entry which is preliminary data.</text>
</comment>